<protein>
    <submittedName>
        <fullName evidence="1">Uncharacterized protein</fullName>
    </submittedName>
</protein>
<name>A0A0V0REW9_9BILA</name>
<gene>
    <name evidence="1" type="ORF">T07_10560</name>
</gene>
<organism evidence="1 2">
    <name type="scientific">Trichinella nelsoni</name>
    <dbReference type="NCBI Taxonomy" id="6336"/>
    <lineage>
        <taxon>Eukaryota</taxon>
        <taxon>Metazoa</taxon>
        <taxon>Ecdysozoa</taxon>
        <taxon>Nematoda</taxon>
        <taxon>Enoplea</taxon>
        <taxon>Dorylaimia</taxon>
        <taxon>Trichinellida</taxon>
        <taxon>Trichinellidae</taxon>
        <taxon>Trichinella</taxon>
    </lineage>
</organism>
<proteinExistence type="predicted"/>
<evidence type="ECO:0000313" key="1">
    <source>
        <dbReference type="EMBL" id="KRX13035.1"/>
    </source>
</evidence>
<evidence type="ECO:0000313" key="2">
    <source>
        <dbReference type="Proteomes" id="UP000054630"/>
    </source>
</evidence>
<accession>A0A0V0REW9</accession>
<sequence length="139" mass="15701">MRGNALSRCTTLKWYKKNVGRVHRYYGVMDGMAGRSISVNGCSMSRQTVYQSESIVGEVDRGYITIDGQRTGSGWWKCGEQEYNIELVMEGCGTSVPILMSGGWCRRKLHQLGWMLDGRTGRISLSIDCGMSKQRVYRN</sequence>
<dbReference type="EMBL" id="JYDL01000230">
    <property type="protein sequence ID" value="KRX13035.1"/>
    <property type="molecule type" value="Genomic_DNA"/>
</dbReference>
<comment type="caution">
    <text evidence="1">The sequence shown here is derived from an EMBL/GenBank/DDBJ whole genome shotgun (WGS) entry which is preliminary data.</text>
</comment>
<dbReference type="Proteomes" id="UP000054630">
    <property type="component" value="Unassembled WGS sequence"/>
</dbReference>
<dbReference type="AlphaFoldDB" id="A0A0V0REW9"/>
<keyword evidence="2" id="KW-1185">Reference proteome</keyword>
<reference evidence="1 2" key="1">
    <citation type="submission" date="2015-01" db="EMBL/GenBank/DDBJ databases">
        <title>Evolution of Trichinella species and genotypes.</title>
        <authorList>
            <person name="Korhonen P.K."/>
            <person name="Edoardo P."/>
            <person name="Giuseppe L.R."/>
            <person name="Gasser R.B."/>
        </authorList>
    </citation>
    <scope>NUCLEOTIDE SEQUENCE [LARGE SCALE GENOMIC DNA]</scope>
    <source>
        <strain evidence="1">ISS37</strain>
    </source>
</reference>
<dbReference type="OrthoDB" id="5937422at2759"/>